<dbReference type="InterPro" id="IPR006170">
    <property type="entry name" value="PBP/GOBP"/>
</dbReference>
<dbReference type="GO" id="GO:0005615">
    <property type="term" value="C:extracellular space"/>
    <property type="evidence" value="ECO:0007669"/>
    <property type="project" value="TreeGrafter"/>
</dbReference>
<dbReference type="Gene3D" id="1.10.238.20">
    <property type="entry name" value="Pheromone/general odorant binding protein domain"/>
    <property type="match status" value="1"/>
</dbReference>
<evidence type="ECO:0000256" key="1">
    <source>
        <dbReference type="ARBA" id="ARBA00022729"/>
    </source>
</evidence>
<dbReference type="InterPro" id="IPR036728">
    <property type="entry name" value="PBP_GOBP_sf"/>
</dbReference>
<dbReference type="GO" id="GO:0005549">
    <property type="term" value="F:odorant binding"/>
    <property type="evidence" value="ECO:0007669"/>
    <property type="project" value="InterPro"/>
</dbReference>
<accession>A0AAU6NDD4</accession>
<evidence type="ECO:0000256" key="2">
    <source>
        <dbReference type="SAM" id="SignalP"/>
    </source>
</evidence>
<dbReference type="Pfam" id="PF01395">
    <property type="entry name" value="PBP_GOBP"/>
    <property type="match status" value="1"/>
</dbReference>
<dbReference type="SUPFAM" id="SSF47565">
    <property type="entry name" value="Insect pheromone/odorant-binding proteins"/>
    <property type="match status" value="1"/>
</dbReference>
<proteinExistence type="evidence at transcript level"/>
<reference evidence="3" key="1">
    <citation type="submission" date="2022-05" db="EMBL/GenBank/DDBJ databases">
        <title>Identification and sex expression profiles of olfactory-related genes in Mythimna loreyi based on antennal transcriptome analysis.</title>
        <authorList>
            <person name="Zhang Y.-y."/>
            <person name="Guo J.-M."/>
        </authorList>
    </citation>
    <scope>NUCLEOTIDE SEQUENCE</scope>
</reference>
<protein>
    <submittedName>
        <fullName evidence="3">OBP28</fullName>
    </submittedName>
</protein>
<feature type="chain" id="PRO_5043761322" evidence="2">
    <location>
        <begin position="24"/>
        <end position="154"/>
    </location>
</feature>
<dbReference type="SMART" id="SM00708">
    <property type="entry name" value="PhBP"/>
    <property type="match status" value="1"/>
</dbReference>
<dbReference type="GO" id="GO:0007608">
    <property type="term" value="P:sensory perception of smell"/>
    <property type="evidence" value="ECO:0007669"/>
    <property type="project" value="TreeGrafter"/>
</dbReference>
<name>A0AAU6NDD4_9NEOP</name>
<dbReference type="CDD" id="cd23992">
    <property type="entry name" value="PBP_GOBP"/>
    <property type="match status" value="1"/>
</dbReference>
<dbReference type="PANTHER" id="PTHR11857">
    <property type="entry name" value="ODORANT BINDING PROTEIN-RELATED"/>
    <property type="match status" value="1"/>
</dbReference>
<keyword evidence="1 2" id="KW-0732">Signal</keyword>
<feature type="signal peptide" evidence="2">
    <location>
        <begin position="1"/>
        <end position="23"/>
    </location>
</feature>
<evidence type="ECO:0000313" key="3">
    <source>
        <dbReference type="EMBL" id="WWA59742.1"/>
    </source>
</evidence>
<sequence length="154" mass="16864">MFKSSVFLCCLFFCALTPYLALAMTAEQKALIHEHFETIGKTCNTGSTVITEDDITNLRAKKVPTGPNAPCFLACMMKQIGIMDDSGMLQKETLLEMAKSIFQDAEELKLIEDYLHSCSHINGEAVSDGAAGCDRAMLAYKCMSDNASQFGIEI</sequence>
<organism evidence="3">
    <name type="scientific">Mythimna loreyi</name>
    <dbReference type="NCBI Taxonomy" id="667449"/>
    <lineage>
        <taxon>Eukaryota</taxon>
        <taxon>Metazoa</taxon>
        <taxon>Ecdysozoa</taxon>
        <taxon>Arthropoda</taxon>
        <taxon>Hexapoda</taxon>
        <taxon>Insecta</taxon>
        <taxon>Pterygota</taxon>
        <taxon>Neoptera</taxon>
        <taxon>Endopterygota</taxon>
        <taxon>Lepidoptera</taxon>
        <taxon>Glossata</taxon>
        <taxon>Ditrysia</taxon>
        <taxon>Noctuoidea</taxon>
        <taxon>Noctuidae</taxon>
        <taxon>Noctuinae</taxon>
        <taxon>Hadenini</taxon>
        <taxon>Mythimna</taxon>
    </lineage>
</organism>
<dbReference type="AlphaFoldDB" id="A0AAU6NDD4"/>
<dbReference type="EMBL" id="ON420102">
    <property type="protein sequence ID" value="WWA59742.1"/>
    <property type="molecule type" value="mRNA"/>
</dbReference>